<dbReference type="RefSeq" id="WP_013408361.1">
    <property type="nucleotide sequence ID" value="NC_014655.1"/>
</dbReference>
<feature type="domain" description="YjeF C-terminal" evidence="20">
    <location>
        <begin position="207"/>
        <end position="473"/>
    </location>
</feature>
<dbReference type="HAMAP" id="MF_01966">
    <property type="entry name" value="NADHX_epimerase"/>
    <property type="match status" value="1"/>
</dbReference>
<keyword evidence="8 17" id="KW-0521">NADP</keyword>
<dbReference type="InterPro" id="IPR004443">
    <property type="entry name" value="YjeF_N_dom"/>
</dbReference>
<evidence type="ECO:0000256" key="8">
    <source>
        <dbReference type="ARBA" id="ARBA00022857"/>
    </source>
</evidence>
<keyword evidence="7 17" id="KW-0067">ATP-binding</keyword>
<evidence type="ECO:0000259" key="20">
    <source>
        <dbReference type="PROSITE" id="PS51383"/>
    </source>
</evidence>
<keyword evidence="6 17" id="KW-0547">Nucleotide-binding</keyword>
<evidence type="ECO:0000256" key="16">
    <source>
        <dbReference type="ARBA" id="ARBA00049209"/>
    </source>
</evidence>
<evidence type="ECO:0000256" key="6">
    <source>
        <dbReference type="ARBA" id="ARBA00022741"/>
    </source>
</evidence>
<dbReference type="PROSITE" id="PS51385">
    <property type="entry name" value="YJEF_N"/>
    <property type="match status" value="1"/>
</dbReference>
<dbReference type="PANTHER" id="PTHR12592:SF0">
    <property type="entry name" value="ATP-DEPENDENT (S)-NAD(P)H-HYDRATE DEHYDRATASE"/>
    <property type="match status" value="1"/>
</dbReference>
<dbReference type="STRING" id="649349.Lbys_1604"/>
<keyword evidence="9 18" id="KW-0630">Potassium</keyword>
<evidence type="ECO:0000256" key="10">
    <source>
        <dbReference type="ARBA" id="ARBA00023027"/>
    </source>
</evidence>
<feature type="binding site" evidence="18">
    <location>
        <position position="57"/>
    </location>
    <ligand>
        <name>K(+)</name>
        <dbReference type="ChEBI" id="CHEBI:29103"/>
    </ligand>
</feature>
<dbReference type="Gene3D" id="3.40.1190.20">
    <property type="match status" value="1"/>
</dbReference>
<feature type="binding site" evidence="17">
    <location>
        <position position="414"/>
    </location>
    <ligand>
        <name>(6S)-NADPHX</name>
        <dbReference type="ChEBI" id="CHEBI:64076"/>
    </ligand>
</feature>
<comment type="similarity">
    <text evidence="3 19">In the N-terminal section; belongs to the NnrE/AIBP family.</text>
</comment>
<comment type="catalytic activity">
    <reaction evidence="15 17 19">
        <text>(6S)-NADHX + ADP = AMP + phosphate + NADH + H(+)</text>
        <dbReference type="Rhea" id="RHEA:32223"/>
        <dbReference type="ChEBI" id="CHEBI:15378"/>
        <dbReference type="ChEBI" id="CHEBI:43474"/>
        <dbReference type="ChEBI" id="CHEBI:57945"/>
        <dbReference type="ChEBI" id="CHEBI:64074"/>
        <dbReference type="ChEBI" id="CHEBI:456215"/>
        <dbReference type="ChEBI" id="CHEBI:456216"/>
        <dbReference type="EC" id="4.2.1.136"/>
    </reaction>
</comment>
<feature type="binding site" evidence="17">
    <location>
        <position position="413"/>
    </location>
    <ligand>
        <name>AMP</name>
        <dbReference type="ChEBI" id="CHEBI:456215"/>
    </ligand>
</feature>
<feature type="domain" description="YjeF N-terminal" evidence="21">
    <location>
        <begin position="9"/>
        <end position="203"/>
    </location>
</feature>
<dbReference type="GO" id="GO:0046496">
    <property type="term" value="P:nicotinamide nucleotide metabolic process"/>
    <property type="evidence" value="ECO:0007669"/>
    <property type="project" value="UniProtKB-UniRule"/>
</dbReference>
<evidence type="ECO:0000256" key="11">
    <source>
        <dbReference type="ARBA" id="ARBA00023235"/>
    </source>
</evidence>
<dbReference type="NCBIfam" id="TIGR00197">
    <property type="entry name" value="yjeF_nterm"/>
    <property type="match status" value="1"/>
</dbReference>
<evidence type="ECO:0000256" key="15">
    <source>
        <dbReference type="ARBA" id="ARBA00048238"/>
    </source>
</evidence>
<evidence type="ECO:0000256" key="12">
    <source>
        <dbReference type="ARBA" id="ARBA00023239"/>
    </source>
</evidence>
<evidence type="ECO:0000256" key="1">
    <source>
        <dbReference type="ARBA" id="ARBA00000013"/>
    </source>
</evidence>
<comment type="caution">
    <text evidence="18">Lacks conserved residue(s) required for the propagation of feature annotation.</text>
</comment>
<reference evidence="22 23" key="2">
    <citation type="journal article" date="2011" name="Stand. Genomic Sci.">
        <title>Complete genome sequence of Leadbetterella byssophila type strain (4M15).</title>
        <authorList>
            <person name="Abt B."/>
            <person name="Teshima H."/>
            <person name="Lucas S."/>
            <person name="Lapidus A."/>
            <person name="Del Rio T.G."/>
            <person name="Nolan M."/>
            <person name="Tice H."/>
            <person name="Cheng J.F."/>
            <person name="Pitluck S."/>
            <person name="Liolios K."/>
            <person name="Pagani I."/>
            <person name="Ivanova N."/>
            <person name="Mavromatis K."/>
            <person name="Pati A."/>
            <person name="Tapia R."/>
            <person name="Han C."/>
            <person name="Goodwin L."/>
            <person name="Chen A."/>
            <person name="Palaniappan K."/>
            <person name="Land M."/>
            <person name="Hauser L."/>
            <person name="Chang Y.J."/>
            <person name="Jeffries C.D."/>
            <person name="Rohde M."/>
            <person name="Goker M."/>
            <person name="Tindall B.J."/>
            <person name="Detter J.C."/>
            <person name="Woyke T."/>
            <person name="Bristow J."/>
            <person name="Eisen J.A."/>
            <person name="Markowitz V."/>
            <person name="Hugenholtz P."/>
            <person name="Klenk H.P."/>
            <person name="Kyrpides N.C."/>
        </authorList>
    </citation>
    <scope>NUCLEOTIDE SEQUENCE [LARGE SCALE GENOMIC DNA]</scope>
    <source>
        <strain evidence="23">DSM 17132 / JCM 16389 / KACC 11308 / NBRC 106382 / 4M15</strain>
    </source>
</reference>
<evidence type="ECO:0000256" key="5">
    <source>
        <dbReference type="ARBA" id="ARBA00022723"/>
    </source>
</evidence>
<proteinExistence type="inferred from homology"/>
<evidence type="ECO:0000256" key="19">
    <source>
        <dbReference type="PIRNR" id="PIRNR017184"/>
    </source>
</evidence>
<comment type="catalytic activity">
    <reaction evidence="2 18 19">
        <text>(6R)-NADPHX = (6S)-NADPHX</text>
        <dbReference type="Rhea" id="RHEA:32227"/>
        <dbReference type="ChEBI" id="CHEBI:64076"/>
        <dbReference type="ChEBI" id="CHEBI:64077"/>
        <dbReference type="EC" id="5.1.99.6"/>
    </reaction>
</comment>
<dbReference type="HAMAP" id="MF_01965">
    <property type="entry name" value="NADHX_dehydratase"/>
    <property type="match status" value="1"/>
</dbReference>
<dbReference type="eggNOG" id="COG0062">
    <property type="taxonomic scope" value="Bacteria"/>
</dbReference>
<dbReference type="InterPro" id="IPR030677">
    <property type="entry name" value="Nnr"/>
</dbReference>
<dbReference type="SUPFAM" id="SSF64153">
    <property type="entry name" value="YjeF N-terminal domain-like"/>
    <property type="match status" value="1"/>
</dbReference>
<feature type="binding site" evidence="18">
    <location>
        <position position="118"/>
    </location>
    <ligand>
        <name>K(+)</name>
        <dbReference type="ChEBI" id="CHEBI:29103"/>
    </ligand>
</feature>
<evidence type="ECO:0000256" key="14">
    <source>
        <dbReference type="ARBA" id="ARBA00025153"/>
    </source>
</evidence>
<dbReference type="GO" id="GO:0052856">
    <property type="term" value="F:NAD(P)HX epimerase activity"/>
    <property type="evidence" value="ECO:0007669"/>
    <property type="project" value="UniProtKB-UniRule"/>
</dbReference>
<evidence type="ECO:0000256" key="17">
    <source>
        <dbReference type="HAMAP-Rule" id="MF_01965"/>
    </source>
</evidence>
<feature type="binding site" evidence="17">
    <location>
        <begin position="384"/>
        <end position="388"/>
    </location>
    <ligand>
        <name>AMP</name>
        <dbReference type="ChEBI" id="CHEBI:456215"/>
    </ligand>
</feature>
<comment type="subunit">
    <text evidence="17">Homotetramer.</text>
</comment>
<comment type="similarity">
    <text evidence="17">Belongs to the NnrD/CARKD family.</text>
</comment>
<evidence type="ECO:0000256" key="3">
    <source>
        <dbReference type="ARBA" id="ARBA00006001"/>
    </source>
</evidence>
<dbReference type="KEGG" id="lby:Lbys_1604"/>
<dbReference type="InterPro" id="IPR036652">
    <property type="entry name" value="YjeF_N_dom_sf"/>
</dbReference>
<evidence type="ECO:0000259" key="21">
    <source>
        <dbReference type="PROSITE" id="PS51385"/>
    </source>
</evidence>
<dbReference type="HOGENOM" id="CLU_024853_4_1_10"/>
<dbReference type="GO" id="GO:0052855">
    <property type="term" value="F:ADP-dependent NAD(P)H-hydrate dehydratase activity"/>
    <property type="evidence" value="ECO:0007669"/>
    <property type="project" value="UniProtKB-UniRule"/>
</dbReference>
<feature type="binding site" evidence="17">
    <location>
        <position position="300"/>
    </location>
    <ligand>
        <name>(6S)-NADPHX</name>
        <dbReference type="ChEBI" id="CHEBI:64076"/>
    </ligand>
</feature>
<dbReference type="InterPro" id="IPR000631">
    <property type="entry name" value="CARKD"/>
</dbReference>
<comment type="function">
    <text evidence="14 19">Bifunctional enzyme that catalyzes the epimerization of the S- and R-forms of NAD(P)HX and the dehydration of the S-form of NAD(P)HX at the expense of ADP, which is converted to AMP. This allows the repair of both epimers of NAD(P)HX, a damaged form of NAD(P)H that is a result of enzymatic or heat-dependent hydration.</text>
</comment>
<dbReference type="OrthoDB" id="9806925at2"/>
<dbReference type="Pfam" id="PF01256">
    <property type="entry name" value="Carb_kinase"/>
    <property type="match status" value="1"/>
</dbReference>
<dbReference type="EC" id="4.2.1.136" evidence="19"/>
<evidence type="ECO:0000256" key="13">
    <source>
        <dbReference type="ARBA" id="ARBA00023268"/>
    </source>
</evidence>
<evidence type="ECO:0000256" key="7">
    <source>
        <dbReference type="ARBA" id="ARBA00022840"/>
    </source>
</evidence>
<dbReference type="GO" id="GO:0016301">
    <property type="term" value="F:kinase activity"/>
    <property type="evidence" value="ECO:0007669"/>
    <property type="project" value="UniProtKB-KW"/>
</dbReference>
<dbReference type="Gene3D" id="3.40.50.10260">
    <property type="entry name" value="YjeF N-terminal domain"/>
    <property type="match status" value="1"/>
</dbReference>
<comment type="function">
    <text evidence="18">Catalyzes the epimerization of the S- and R-forms of NAD(P)HX, a damaged form of NAD(P)H that is a result of enzymatic or heat-dependent hydration. This is a prerequisite for the S-specific NAD(P)H-hydrate dehydratase to allow the repair of both epimers of NAD(P)HX.</text>
</comment>
<keyword evidence="22" id="KW-0808">Transferase</keyword>
<comment type="similarity">
    <text evidence="18">Belongs to the NnrE/AIBP family.</text>
</comment>
<keyword evidence="10 17" id="KW-0520">NAD</keyword>
<dbReference type="PIRSF" id="PIRSF017184">
    <property type="entry name" value="Nnr"/>
    <property type="match status" value="1"/>
</dbReference>
<evidence type="ECO:0000256" key="2">
    <source>
        <dbReference type="ARBA" id="ARBA00000909"/>
    </source>
</evidence>
<keyword evidence="12 17" id="KW-0456">Lyase</keyword>
<keyword evidence="13" id="KW-0511">Multifunctional enzyme</keyword>
<feature type="binding site" evidence="18">
    <location>
        <position position="149"/>
    </location>
    <ligand>
        <name>(6S)-NADPHX</name>
        <dbReference type="ChEBI" id="CHEBI:64076"/>
    </ligand>
</feature>
<evidence type="ECO:0000256" key="4">
    <source>
        <dbReference type="ARBA" id="ARBA00009524"/>
    </source>
</evidence>
<keyword evidence="22" id="KW-0418">Kinase</keyword>
<feature type="binding site" evidence="18">
    <location>
        <begin position="56"/>
        <end position="60"/>
    </location>
    <ligand>
        <name>(6S)-NADPHX</name>
        <dbReference type="ChEBI" id="CHEBI:64076"/>
    </ligand>
</feature>
<keyword evidence="11 18" id="KW-0413">Isomerase</keyword>
<reference key="1">
    <citation type="submission" date="2010-11" db="EMBL/GenBank/DDBJ databases">
        <title>The complete genome of Leadbetterella byssophila DSM 17132.</title>
        <authorList>
            <consortium name="US DOE Joint Genome Institute (JGI-PGF)"/>
            <person name="Lucas S."/>
            <person name="Copeland A."/>
            <person name="Lapidus A."/>
            <person name="Glavina del Rio T."/>
            <person name="Dalin E."/>
            <person name="Tice H."/>
            <person name="Bruce D."/>
            <person name="Goodwin L."/>
            <person name="Pitluck S."/>
            <person name="Kyrpides N."/>
            <person name="Mavromatis K."/>
            <person name="Ivanova N."/>
            <person name="Teshima H."/>
            <person name="Brettin T."/>
            <person name="Detter J.C."/>
            <person name="Han C."/>
            <person name="Tapia R."/>
            <person name="Land M."/>
            <person name="Hauser L."/>
            <person name="Markowitz V."/>
            <person name="Cheng J.-F."/>
            <person name="Hugenholtz P."/>
            <person name="Woyke T."/>
            <person name="Wu D."/>
            <person name="Tindall B."/>
            <person name="Pomrenke H.G."/>
            <person name="Brambilla E."/>
            <person name="Klenk H.-P."/>
            <person name="Eisen J.A."/>
        </authorList>
    </citation>
    <scope>NUCLEOTIDE SEQUENCE [LARGE SCALE GENOMIC DNA]</scope>
    <source>
        <strain>DSM 17132</strain>
    </source>
</reference>
<keyword evidence="23" id="KW-1185">Reference proteome</keyword>
<sequence>MNILNKEQLRATDQHTIQVQGIRSWDLMERAARELLKAITREFPHGEFSILCGPGNNGGDGLALGRMLKEKGINTQVFLLESPKYSEDNLENQKLLEEFEVFNLEKLPELWPDSIIIDALYGFGLRTGLGIEWKALFEKIEGRTCLAIDLPSGLLADELTTSPYVKADIVYTFHCPKKAFFAPEHGIESFEIIDIGLEKVGDGNYQYLADVHLLLNQPSRFAHKGTLGQALLVGGSKGMTGAIDLATKAALRGGCGIVKVYGPGCTPDLPSEALVQRDINLEYIKQTPTIDAKTTAIGIGMGMSHNGQEALLEFLSVLPPIPLVLDADALNILAKHPEKIPTGAILTPHPKELDRIVGTSKSSFERWEKAEKLAKKKGIYLIVKGANTHIFFPDGKILVNSSGNYGMAKGGSGDILTGLLTAILAQGYPIEKALPLGVYLHGLAGDIAAETLGHDAMNAGDILTFLPDAWKLLRRRACTTSKYPRRSTEQRELL</sequence>
<dbReference type="GO" id="GO:0110051">
    <property type="term" value="P:metabolite repair"/>
    <property type="evidence" value="ECO:0007669"/>
    <property type="project" value="TreeGrafter"/>
</dbReference>
<dbReference type="Proteomes" id="UP000007435">
    <property type="component" value="Chromosome"/>
</dbReference>
<comment type="similarity">
    <text evidence="4 19">In the C-terminal section; belongs to the NnrD/CARKD family.</text>
</comment>
<dbReference type="NCBIfam" id="TIGR00196">
    <property type="entry name" value="yjeF_cterm"/>
    <property type="match status" value="1"/>
</dbReference>
<dbReference type="CDD" id="cd01171">
    <property type="entry name" value="YXKO-related"/>
    <property type="match status" value="1"/>
</dbReference>
<dbReference type="GO" id="GO:0046872">
    <property type="term" value="F:metal ion binding"/>
    <property type="evidence" value="ECO:0007669"/>
    <property type="project" value="UniProtKB-UniRule"/>
</dbReference>
<evidence type="ECO:0000313" key="23">
    <source>
        <dbReference type="Proteomes" id="UP000007435"/>
    </source>
</evidence>
<dbReference type="PANTHER" id="PTHR12592">
    <property type="entry name" value="ATP-DEPENDENT (S)-NAD(P)H-HYDRATE DEHYDRATASE FAMILY MEMBER"/>
    <property type="match status" value="1"/>
</dbReference>
<dbReference type="PROSITE" id="PS51383">
    <property type="entry name" value="YJEF_C_3"/>
    <property type="match status" value="1"/>
</dbReference>
<comment type="catalytic activity">
    <reaction evidence="1 18 19">
        <text>(6R)-NADHX = (6S)-NADHX</text>
        <dbReference type="Rhea" id="RHEA:32215"/>
        <dbReference type="ChEBI" id="CHEBI:64074"/>
        <dbReference type="ChEBI" id="CHEBI:64075"/>
        <dbReference type="EC" id="5.1.99.6"/>
    </reaction>
</comment>
<dbReference type="AlphaFoldDB" id="E4RYA1"/>
<name>E4RYA1_LEAB4</name>
<evidence type="ECO:0000256" key="18">
    <source>
        <dbReference type="HAMAP-Rule" id="MF_01966"/>
    </source>
</evidence>
<comment type="cofactor">
    <cofactor evidence="18 19">
        <name>K(+)</name>
        <dbReference type="ChEBI" id="CHEBI:29103"/>
    </cofactor>
    <text evidence="18 19">Binds 1 potassium ion per subunit.</text>
</comment>
<comment type="catalytic activity">
    <reaction evidence="16 17 19">
        <text>(6S)-NADPHX + ADP = AMP + phosphate + NADPH + H(+)</text>
        <dbReference type="Rhea" id="RHEA:32235"/>
        <dbReference type="ChEBI" id="CHEBI:15378"/>
        <dbReference type="ChEBI" id="CHEBI:43474"/>
        <dbReference type="ChEBI" id="CHEBI:57783"/>
        <dbReference type="ChEBI" id="CHEBI:64076"/>
        <dbReference type="ChEBI" id="CHEBI:456215"/>
        <dbReference type="ChEBI" id="CHEBI:456216"/>
        <dbReference type="EC" id="4.2.1.136"/>
    </reaction>
</comment>
<dbReference type="Pfam" id="PF03853">
    <property type="entry name" value="YjeF_N"/>
    <property type="match status" value="1"/>
</dbReference>
<feature type="binding site" evidence="17">
    <location>
        <position position="349"/>
    </location>
    <ligand>
        <name>(6S)-NADPHX</name>
        <dbReference type="ChEBI" id="CHEBI:64076"/>
    </ligand>
</feature>
<comment type="cofactor">
    <cofactor evidence="17">
        <name>Mg(2+)</name>
        <dbReference type="ChEBI" id="CHEBI:18420"/>
    </cofactor>
</comment>
<dbReference type="EC" id="5.1.99.6" evidence="19"/>
<feature type="binding site" evidence="17">
    <location>
        <position position="242"/>
    </location>
    <ligand>
        <name>(6S)-NADPHX</name>
        <dbReference type="ChEBI" id="CHEBI:64076"/>
    </ligand>
</feature>
<feature type="binding site" evidence="18">
    <location>
        <position position="152"/>
    </location>
    <ligand>
        <name>K(+)</name>
        <dbReference type="ChEBI" id="CHEBI:29103"/>
    </ligand>
</feature>
<organism evidence="22 23">
    <name type="scientific">Leadbetterella byssophila (strain DSM 17132 / JCM 16389 / KACC 11308 / NBRC 106382 / 4M15)</name>
    <dbReference type="NCBI Taxonomy" id="649349"/>
    <lineage>
        <taxon>Bacteria</taxon>
        <taxon>Pseudomonadati</taxon>
        <taxon>Bacteroidota</taxon>
        <taxon>Cytophagia</taxon>
        <taxon>Cytophagales</taxon>
        <taxon>Leadbetterellaceae</taxon>
        <taxon>Leadbetterella</taxon>
    </lineage>
</organism>
<dbReference type="InterPro" id="IPR029056">
    <property type="entry name" value="Ribokinase-like"/>
</dbReference>
<keyword evidence="5 18" id="KW-0479">Metal-binding</keyword>
<dbReference type="GO" id="GO:0005524">
    <property type="term" value="F:ATP binding"/>
    <property type="evidence" value="ECO:0007669"/>
    <property type="project" value="UniProtKB-UniRule"/>
</dbReference>
<protein>
    <recommendedName>
        <fullName evidence="19">Bifunctional NAD(P)H-hydrate repair enzyme</fullName>
    </recommendedName>
    <alternativeName>
        <fullName evidence="19">Nicotinamide nucleotide repair protein</fullName>
    </alternativeName>
    <domain>
        <recommendedName>
            <fullName evidence="19">ADP-dependent (S)-NAD(P)H-hydrate dehydratase</fullName>
            <ecNumber evidence="19">4.2.1.136</ecNumber>
        </recommendedName>
        <alternativeName>
            <fullName evidence="19">ADP-dependent NAD(P)HX dehydratase</fullName>
        </alternativeName>
    </domain>
    <domain>
        <recommendedName>
            <fullName evidence="19">NAD(P)H-hydrate epimerase</fullName>
            <ecNumber evidence="19">5.1.99.6</ecNumber>
        </recommendedName>
    </domain>
</protein>
<gene>
    <name evidence="18" type="primary">nnrE</name>
    <name evidence="17" type="synonym">nnrD</name>
    <name evidence="22" type="ordered locus">Lbys_1604</name>
</gene>
<dbReference type="SUPFAM" id="SSF53613">
    <property type="entry name" value="Ribokinase-like"/>
    <property type="match status" value="1"/>
</dbReference>
<dbReference type="eggNOG" id="COG0063">
    <property type="taxonomic scope" value="Bacteria"/>
</dbReference>
<evidence type="ECO:0000313" key="22">
    <source>
        <dbReference type="EMBL" id="ADQ17312.1"/>
    </source>
</evidence>
<accession>E4RYA1</accession>
<evidence type="ECO:0000256" key="9">
    <source>
        <dbReference type="ARBA" id="ARBA00022958"/>
    </source>
</evidence>
<comment type="function">
    <text evidence="17">Catalyzes the dehydration of the S-form of NAD(P)HX at the expense of ADP, which is converted to AMP. Together with NAD(P)HX epimerase, which catalyzes the epimerization of the S- and R-forms, the enzyme allows the repair of both epimers of NAD(P)HX, a damaged form of NAD(P)H that is a result of enzymatic or heat-dependent hydration.</text>
</comment>
<dbReference type="EMBL" id="CP002305">
    <property type="protein sequence ID" value="ADQ17312.1"/>
    <property type="molecule type" value="Genomic_DNA"/>
</dbReference>